<dbReference type="SUPFAM" id="SSF53098">
    <property type="entry name" value="Ribonuclease H-like"/>
    <property type="match status" value="1"/>
</dbReference>
<keyword evidence="14" id="KW-1185">Reference proteome</keyword>
<protein>
    <submittedName>
        <fullName evidence="13">DEAD/DEAH box helicase</fullName>
    </submittedName>
</protein>
<comment type="caution">
    <text evidence="13">The sequence shown here is derived from an EMBL/GenBank/DDBJ whole genome shotgun (WGS) entry which is preliminary data.</text>
</comment>
<dbReference type="SMART" id="SM00491">
    <property type="entry name" value="HELICc2"/>
    <property type="match status" value="1"/>
</dbReference>
<dbReference type="Proteomes" id="UP000460287">
    <property type="component" value="Unassembled WGS sequence"/>
</dbReference>
<evidence type="ECO:0000256" key="2">
    <source>
        <dbReference type="ARBA" id="ARBA00022741"/>
    </source>
</evidence>
<keyword evidence="10" id="KW-0413">Isomerase</keyword>
<evidence type="ECO:0000256" key="7">
    <source>
        <dbReference type="ARBA" id="ARBA00023004"/>
    </source>
</evidence>
<keyword evidence="4 13" id="KW-0347">Helicase</keyword>
<keyword evidence="9" id="KW-0238">DNA-binding</keyword>
<evidence type="ECO:0000256" key="6">
    <source>
        <dbReference type="ARBA" id="ARBA00022840"/>
    </source>
</evidence>
<evidence type="ECO:0000259" key="12">
    <source>
        <dbReference type="PROSITE" id="PS51193"/>
    </source>
</evidence>
<keyword evidence="8" id="KW-0411">Iron-sulfur</keyword>
<evidence type="ECO:0000313" key="13">
    <source>
        <dbReference type="EMBL" id="MSR92556.1"/>
    </source>
</evidence>
<evidence type="ECO:0000256" key="5">
    <source>
        <dbReference type="ARBA" id="ARBA00022839"/>
    </source>
</evidence>
<keyword evidence="5" id="KW-0269">Exonuclease</keyword>
<dbReference type="GO" id="GO:0003678">
    <property type="term" value="F:DNA helicase activity"/>
    <property type="evidence" value="ECO:0007669"/>
    <property type="project" value="InterPro"/>
</dbReference>
<dbReference type="GO" id="GO:0003677">
    <property type="term" value="F:DNA binding"/>
    <property type="evidence" value="ECO:0007669"/>
    <property type="project" value="UniProtKB-KW"/>
</dbReference>
<dbReference type="InterPro" id="IPR012337">
    <property type="entry name" value="RNaseH-like_sf"/>
</dbReference>
<gene>
    <name evidence="13" type="ORF">FYJ33_14560</name>
</gene>
<dbReference type="InterPro" id="IPR014013">
    <property type="entry name" value="Helic_SF1/SF2_ATP-bd_DinG/Rad3"/>
</dbReference>
<dbReference type="PANTHER" id="PTHR11472:SF34">
    <property type="entry name" value="REGULATOR OF TELOMERE ELONGATION HELICASE 1"/>
    <property type="match status" value="1"/>
</dbReference>
<evidence type="ECO:0000256" key="11">
    <source>
        <dbReference type="ARBA" id="ARBA00038058"/>
    </source>
</evidence>
<dbReference type="PROSITE" id="PS51193">
    <property type="entry name" value="HELICASE_ATP_BIND_2"/>
    <property type="match status" value="1"/>
</dbReference>
<dbReference type="AlphaFoldDB" id="A0A7X2N0L3"/>
<dbReference type="InterPro" id="IPR045028">
    <property type="entry name" value="DinG/Rad3-like"/>
</dbReference>
<evidence type="ECO:0000256" key="10">
    <source>
        <dbReference type="ARBA" id="ARBA00023235"/>
    </source>
</evidence>
<evidence type="ECO:0000256" key="8">
    <source>
        <dbReference type="ARBA" id="ARBA00023014"/>
    </source>
</evidence>
<dbReference type="SMART" id="SM00479">
    <property type="entry name" value="EXOIII"/>
    <property type="match status" value="1"/>
</dbReference>
<dbReference type="CDD" id="cd06127">
    <property type="entry name" value="DEDDh"/>
    <property type="match status" value="1"/>
</dbReference>
<keyword evidence="3" id="KW-0378">Hydrolase</keyword>
<comment type="similarity">
    <text evidence="11">Belongs to the helicase family. DinG subfamily.</text>
</comment>
<feature type="domain" description="Helicase ATP-binding" evidence="12">
    <location>
        <begin position="249"/>
        <end position="514"/>
    </location>
</feature>
<dbReference type="Pfam" id="PF06733">
    <property type="entry name" value="DEAD_2"/>
    <property type="match status" value="1"/>
</dbReference>
<evidence type="ECO:0000256" key="1">
    <source>
        <dbReference type="ARBA" id="ARBA00022723"/>
    </source>
</evidence>
<dbReference type="GO" id="GO:0006139">
    <property type="term" value="P:nucleobase-containing compound metabolic process"/>
    <property type="evidence" value="ECO:0007669"/>
    <property type="project" value="InterPro"/>
</dbReference>
<dbReference type="GO" id="GO:0046872">
    <property type="term" value="F:metal ion binding"/>
    <property type="evidence" value="ECO:0007669"/>
    <property type="project" value="UniProtKB-KW"/>
</dbReference>
<organism evidence="13 14">
    <name type="scientific">Inconstantimicrobium porci</name>
    <dbReference type="NCBI Taxonomy" id="2652291"/>
    <lineage>
        <taxon>Bacteria</taxon>
        <taxon>Bacillati</taxon>
        <taxon>Bacillota</taxon>
        <taxon>Clostridia</taxon>
        <taxon>Eubacteriales</taxon>
        <taxon>Clostridiaceae</taxon>
        <taxon>Inconstantimicrobium</taxon>
    </lineage>
</organism>
<evidence type="ECO:0000313" key="14">
    <source>
        <dbReference type="Proteomes" id="UP000460287"/>
    </source>
</evidence>
<sequence length="985" mass="115290">MLKEEIMNRIKSLIDNVVYLDIETTGLSDSLDDENMRKWERIIEIGAVKYKDGEYSEFHTLVNPRKKLSLDILDLCSGISHDALDKSPTIKDIFPCLVDFIEDMPLICHNAAFEKKFLSTYGKALGYELKNEFLDSMELAALVNPGLKEYNLEALIKEYIKPDLKEQHRGLEDAKDTIKVVNKILEDLWIESSMVLPHEFSNLDDWNWIKYIEPHAVPLYERPLRKEKHVPIIPVDYDKYEQLFMDEQLWRRTGRSYSIRKQQIDVSEKVKDCLVNGNVTLVEAPTGIGKSLAYLLPSVIYSYKTGAKIVISTNTKGLQTQLVEKDIPNLLDILSLRNNINYVSMKGKNNYLCMDRIKLMDLPISLEERMGYVYLYRSAFIKNCGDIEDINYWVRNHFEIDKIVDECSCDSEYCDIKSCEYKEQCFYAKEVEKLKEANIIIINHSLLLKWPYRTEVEIKNLIVDEAHNLKKEVYSAFECEVTSKDIMKNLRDIYAPDYKSGYLLYLGRKYKDIYDASVLNNHLKNIIISIQNISDSFECYIKERSNGKEKELIYDIKECINIEDKKFSNVRKSMEQFVASLTVFNIEINKSLERLQCNEGLKNDKRLKILAEKVKNMDTIKDVVESCIKQQMANYCYSYDVHKGFKWWSIKYTPLDVSNEFYSKVVDPLESGMFISATLTSRGNYDDFKSTLGIDKCLENKKKLVEVPAIDPVFNYKKNSTIYAPVLQSDPKALHEFVAEAAQFVLNIVDTIEGNILMLFTSKVRLNEFERCIRKDIEKKGIRLLTRKKDIDKLKKRDERYIFLGSRGFFEGVDIPGDAMNTIILDKVPNINGKEPLYETLIKRLEKDDDRYFTYYNMINYPIVAIDIKQIYGRLMRTEYDYGSFIILSKFERDNQNTKRLNSELYSVSTVRGDSRIIAGDIRRKYDMWKKNNMLKIFGEVKNQIRLAKNIEEAEGILQYEYEKRNLKYEVSRKQLIELNKFYKV</sequence>
<proteinExistence type="inferred from homology"/>
<dbReference type="InterPro" id="IPR036397">
    <property type="entry name" value="RNaseH_sf"/>
</dbReference>
<keyword evidence="7" id="KW-0408">Iron</keyword>
<dbReference type="InterPro" id="IPR011545">
    <property type="entry name" value="DEAD/DEAH_box_helicase_dom"/>
</dbReference>
<dbReference type="GO" id="GO:0005524">
    <property type="term" value="F:ATP binding"/>
    <property type="evidence" value="ECO:0007669"/>
    <property type="project" value="UniProtKB-KW"/>
</dbReference>
<keyword evidence="5" id="KW-0540">Nuclease</keyword>
<evidence type="ECO:0000256" key="4">
    <source>
        <dbReference type="ARBA" id="ARBA00022806"/>
    </source>
</evidence>
<dbReference type="Pfam" id="PF00929">
    <property type="entry name" value="RNase_T"/>
    <property type="match status" value="1"/>
</dbReference>
<dbReference type="GO" id="GO:0004527">
    <property type="term" value="F:exonuclease activity"/>
    <property type="evidence" value="ECO:0007669"/>
    <property type="project" value="UniProtKB-KW"/>
</dbReference>
<keyword evidence="2" id="KW-0547">Nucleotide-binding</keyword>
<dbReference type="SUPFAM" id="SSF52540">
    <property type="entry name" value="P-loop containing nucleoside triphosphate hydrolases"/>
    <property type="match status" value="1"/>
</dbReference>
<dbReference type="FunFam" id="3.30.420.10:FF:000045">
    <property type="entry name" value="3'-5' exonuclease DinG"/>
    <property type="match status" value="1"/>
</dbReference>
<dbReference type="InterPro" id="IPR027417">
    <property type="entry name" value="P-loop_NTPase"/>
</dbReference>
<keyword evidence="6" id="KW-0067">ATP-binding</keyword>
<dbReference type="PANTHER" id="PTHR11472">
    <property type="entry name" value="DNA REPAIR DEAD HELICASE RAD3/XP-D SUBFAMILY MEMBER"/>
    <property type="match status" value="1"/>
</dbReference>
<accession>A0A7X2N0L3</accession>
<dbReference type="Pfam" id="PF13307">
    <property type="entry name" value="Helicase_C_2"/>
    <property type="match status" value="1"/>
</dbReference>
<evidence type="ECO:0000256" key="3">
    <source>
        <dbReference type="ARBA" id="ARBA00022801"/>
    </source>
</evidence>
<reference evidence="13 14" key="1">
    <citation type="submission" date="2019-08" db="EMBL/GenBank/DDBJ databases">
        <title>In-depth cultivation of the pig gut microbiome towards novel bacterial diversity and tailored functional studies.</title>
        <authorList>
            <person name="Wylensek D."/>
            <person name="Hitch T.C.A."/>
            <person name="Clavel T."/>
        </authorList>
    </citation>
    <scope>NUCLEOTIDE SEQUENCE [LARGE SCALE GENOMIC DNA]</scope>
    <source>
        <strain evidence="13 14">WCA-383-APC-5B</strain>
    </source>
</reference>
<keyword evidence="1" id="KW-0479">Metal-binding</keyword>
<dbReference type="Pfam" id="PF00270">
    <property type="entry name" value="DEAD"/>
    <property type="match status" value="1"/>
</dbReference>
<dbReference type="GO" id="GO:0051536">
    <property type="term" value="F:iron-sulfur cluster binding"/>
    <property type="evidence" value="ECO:0007669"/>
    <property type="project" value="UniProtKB-KW"/>
</dbReference>
<dbReference type="Gene3D" id="3.40.50.300">
    <property type="entry name" value="P-loop containing nucleotide triphosphate hydrolases"/>
    <property type="match status" value="2"/>
</dbReference>
<dbReference type="InterPro" id="IPR013520">
    <property type="entry name" value="Ribonucl_H"/>
</dbReference>
<dbReference type="InterPro" id="IPR006555">
    <property type="entry name" value="ATP-dep_Helicase_C"/>
</dbReference>
<dbReference type="Gene3D" id="3.30.420.10">
    <property type="entry name" value="Ribonuclease H-like superfamily/Ribonuclease H"/>
    <property type="match status" value="1"/>
</dbReference>
<evidence type="ECO:0000256" key="9">
    <source>
        <dbReference type="ARBA" id="ARBA00023125"/>
    </source>
</evidence>
<dbReference type="EMBL" id="VULX01000036">
    <property type="protein sequence ID" value="MSR92556.1"/>
    <property type="molecule type" value="Genomic_DNA"/>
</dbReference>
<dbReference type="GO" id="GO:0016818">
    <property type="term" value="F:hydrolase activity, acting on acid anhydrides, in phosphorus-containing anhydrides"/>
    <property type="evidence" value="ECO:0007669"/>
    <property type="project" value="InterPro"/>
</dbReference>
<dbReference type="InterPro" id="IPR010614">
    <property type="entry name" value="RAD3-like_helicase_DEAD"/>
</dbReference>
<name>A0A7X2N0L3_9CLOT</name>